<protein>
    <submittedName>
        <fullName evidence="1">Uncharacterized protein</fullName>
    </submittedName>
</protein>
<organism evidence="1 2">
    <name type="scientific">Tropilaelaps mercedesae</name>
    <dbReference type="NCBI Taxonomy" id="418985"/>
    <lineage>
        <taxon>Eukaryota</taxon>
        <taxon>Metazoa</taxon>
        <taxon>Ecdysozoa</taxon>
        <taxon>Arthropoda</taxon>
        <taxon>Chelicerata</taxon>
        <taxon>Arachnida</taxon>
        <taxon>Acari</taxon>
        <taxon>Parasitiformes</taxon>
        <taxon>Mesostigmata</taxon>
        <taxon>Gamasina</taxon>
        <taxon>Dermanyssoidea</taxon>
        <taxon>Laelapidae</taxon>
        <taxon>Tropilaelaps</taxon>
    </lineage>
</organism>
<evidence type="ECO:0000313" key="1">
    <source>
        <dbReference type="EMBL" id="OQR80363.1"/>
    </source>
</evidence>
<gene>
    <name evidence="1" type="ORF">BIW11_05107</name>
</gene>
<keyword evidence="2" id="KW-1185">Reference proteome</keyword>
<proteinExistence type="predicted"/>
<comment type="caution">
    <text evidence="1">The sequence shown here is derived from an EMBL/GenBank/DDBJ whole genome shotgun (WGS) entry which is preliminary data.</text>
</comment>
<sequence>MHDYHMGLFGVAEASNDAIRSGELRSNFDQERRWKAKCVSQDGIEKFCRRSIPSQRNLQCSSVPTAGYHDNHFATPTK</sequence>
<dbReference type="InParanoid" id="A0A1V9Y3U8"/>
<dbReference type="AlphaFoldDB" id="A0A1V9Y3U8"/>
<evidence type="ECO:0000313" key="2">
    <source>
        <dbReference type="Proteomes" id="UP000192247"/>
    </source>
</evidence>
<accession>A0A1V9Y3U8</accession>
<dbReference type="Proteomes" id="UP000192247">
    <property type="component" value="Unassembled WGS sequence"/>
</dbReference>
<name>A0A1V9Y3U8_9ACAR</name>
<reference evidence="1 2" key="1">
    <citation type="journal article" date="2017" name="Gigascience">
        <title>Draft genome of the honey bee ectoparasitic mite, Tropilaelaps mercedesae, is shaped by the parasitic life history.</title>
        <authorList>
            <person name="Dong X."/>
            <person name="Armstrong S.D."/>
            <person name="Xia D."/>
            <person name="Makepeace B.L."/>
            <person name="Darby A.C."/>
            <person name="Kadowaki T."/>
        </authorList>
    </citation>
    <scope>NUCLEOTIDE SEQUENCE [LARGE SCALE GENOMIC DNA]</scope>
    <source>
        <strain evidence="1">Wuxi-XJTLU</strain>
    </source>
</reference>
<dbReference type="EMBL" id="MNPL01000073">
    <property type="protein sequence ID" value="OQR80363.1"/>
    <property type="molecule type" value="Genomic_DNA"/>
</dbReference>